<evidence type="ECO:0000256" key="9">
    <source>
        <dbReference type="ARBA" id="ARBA00023303"/>
    </source>
</evidence>
<evidence type="ECO:0000256" key="7">
    <source>
        <dbReference type="ARBA" id="ARBA00023173"/>
    </source>
</evidence>
<protein>
    <submittedName>
        <fullName evidence="11">Chloride channel protein</fullName>
    </submittedName>
</protein>
<keyword evidence="3 10" id="KW-0812">Transmembrane</keyword>
<dbReference type="SUPFAM" id="SSF81340">
    <property type="entry name" value="Clc chloride channel"/>
    <property type="match status" value="1"/>
</dbReference>
<evidence type="ECO:0000256" key="1">
    <source>
        <dbReference type="ARBA" id="ARBA00004141"/>
    </source>
</evidence>
<dbReference type="CDD" id="cd00400">
    <property type="entry name" value="Voltage_gated_ClC"/>
    <property type="match status" value="1"/>
</dbReference>
<feature type="transmembrane region" description="Helical" evidence="10">
    <location>
        <begin position="202"/>
        <end position="226"/>
    </location>
</feature>
<dbReference type="SUPFAM" id="SSF54631">
    <property type="entry name" value="CBS-domain pair"/>
    <property type="match status" value="1"/>
</dbReference>
<evidence type="ECO:0000256" key="10">
    <source>
        <dbReference type="SAM" id="Phobius"/>
    </source>
</evidence>
<evidence type="ECO:0000313" key="11">
    <source>
        <dbReference type="EMBL" id="OSJ29697.1"/>
    </source>
</evidence>
<dbReference type="InterPro" id="IPR050368">
    <property type="entry name" value="ClC-type_chloride_channel"/>
</dbReference>
<feature type="transmembrane region" description="Helical" evidence="10">
    <location>
        <begin position="316"/>
        <end position="337"/>
    </location>
</feature>
<dbReference type="GO" id="GO:0005254">
    <property type="term" value="F:chloride channel activity"/>
    <property type="evidence" value="ECO:0007669"/>
    <property type="project" value="UniProtKB-KW"/>
</dbReference>
<name>A0A1Y2JJ54_BRAJP</name>
<feature type="transmembrane region" description="Helical" evidence="10">
    <location>
        <begin position="104"/>
        <end position="123"/>
    </location>
</feature>
<dbReference type="PANTHER" id="PTHR43427">
    <property type="entry name" value="CHLORIDE CHANNEL PROTEIN CLC-E"/>
    <property type="match status" value="1"/>
</dbReference>
<dbReference type="InterPro" id="IPR046342">
    <property type="entry name" value="CBS_dom_sf"/>
</dbReference>
<dbReference type="Gene3D" id="3.10.580.10">
    <property type="entry name" value="CBS-domain"/>
    <property type="match status" value="1"/>
</dbReference>
<evidence type="ECO:0000256" key="2">
    <source>
        <dbReference type="ARBA" id="ARBA00022448"/>
    </source>
</evidence>
<dbReference type="PRINTS" id="PR00762">
    <property type="entry name" value="CLCHANNEL"/>
</dbReference>
<dbReference type="AlphaFoldDB" id="A0A1Y2JJ54"/>
<dbReference type="Pfam" id="PF00654">
    <property type="entry name" value="Voltage_CLC"/>
    <property type="match status" value="1"/>
</dbReference>
<accession>A0A1Y2JJ54</accession>
<feature type="transmembrane region" description="Helical" evidence="10">
    <location>
        <begin position="52"/>
        <end position="77"/>
    </location>
</feature>
<gene>
    <name evidence="11" type="ORF">BSZ19_26200</name>
</gene>
<evidence type="ECO:0000256" key="5">
    <source>
        <dbReference type="ARBA" id="ARBA00023065"/>
    </source>
</evidence>
<feature type="transmembrane region" description="Helical" evidence="10">
    <location>
        <begin position="177"/>
        <end position="195"/>
    </location>
</feature>
<sequence length="628" mass="66122">MPLGRNRLSEPEFISVSVRNSGQMPSVLTYGTRKALIGSSIKPFAEERKVSLLVLCALALVIGVMTGLGAVGFRALIGLVHNLSFNGRLSVAYDANVSEGPSPFGDIVLLAPVIGGLIVVFLVRRFAPEAKGHGVPEVMDAIFYKRGKIRGSVALIKALASAISIGSGAAVGREGPIIQIGSALGSAFAQFIGLSTRQRITLLSAGAGAGIAATFNTPLGGVLFALEILLPEVSNRTFLPVVVATGAATTIGRILIGPDPAFSVPDVQFSMVASFNAQEALAFVLLGLLSGAAAWAFIRLLVFMEDGFPKLSGNEYVQNIIGMSSIGLTMVVLTHAFGHSYVDGVGYSVIQEILDHKMTAAALLALLFVLKLLATTVSLGCGASGGIFSPSLYLGATLGAAFAAATNSILPHSGLTPSSAAIIGMAAIVGAGTGGVMTAIVMVFEMTRDYAIIVPVIVAVALAAGVRRALVNETIYTVKLRHRGHRIPKERHINLYLVKQAQDIMERRFIVAGVGTTLKQAMAAEDIDDALPIVVEREGRIVGLIPPRSGLWAESQSNPALMVEQFVERRMVICRDQDLLSLVFARLKRHRAGAAIVVRSASRPRVKDIVGVLTKRVIADAVIDSYED</sequence>
<dbReference type="GO" id="GO:0034707">
    <property type="term" value="C:chloride channel complex"/>
    <property type="evidence" value="ECO:0007669"/>
    <property type="project" value="UniProtKB-KW"/>
</dbReference>
<dbReference type="RefSeq" id="WP_085402318.1">
    <property type="nucleotide sequence ID" value="NZ_NAFL01000264.1"/>
</dbReference>
<evidence type="ECO:0000313" key="12">
    <source>
        <dbReference type="Proteomes" id="UP000193335"/>
    </source>
</evidence>
<feature type="transmembrane region" description="Helical" evidence="10">
    <location>
        <begin position="358"/>
        <end position="379"/>
    </location>
</feature>
<proteinExistence type="predicted"/>
<keyword evidence="8" id="KW-0868">Chloride</keyword>
<dbReference type="EMBL" id="NAFL01000264">
    <property type="protein sequence ID" value="OSJ29697.1"/>
    <property type="molecule type" value="Genomic_DNA"/>
</dbReference>
<evidence type="ECO:0000256" key="3">
    <source>
        <dbReference type="ARBA" id="ARBA00022692"/>
    </source>
</evidence>
<reference evidence="11 12" key="1">
    <citation type="submission" date="2017-03" db="EMBL/GenBank/DDBJ databases">
        <title>Whole genome sequences of fourteen strains of Bradyrhizobium canariense and one strain of Bradyrhizobium japonicum isolated from Lupinus (Papilionoideae: Genisteae) species in Algeria.</title>
        <authorList>
            <person name="Crovadore J."/>
            <person name="Chekireb D."/>
            <person name="Brachmann A."/>
            <person name="Chablais R."/>
            <person name="Cochard B."/>
            <person name="Lefort F."/>
        </authorList>
    </citation>
    <scope>NUCLEOTIDE SEQUENCE [LARGE SCALE GENOMIC DNA]</scope>
    <source>
        <strain evidence="11 12">UBMA197</strain>
    </source>
</reference>
<feature type="transmembrane region" description="Helical" evidence="10">
    <location>
        <begin position="422"/>
        <end position="444"/>
    </location>
</feature>
<keyword evidence="4 10" id="KW-1133">Transmembrane helix</keyword>
<keyword evidence="6 10" id="KW-0472">Membrane</keyword>
<evidence type="ECO:0000256" key="4">
    <source>
        <dbReference type="ARBA" id="ARBA00022989"/>
    </source>
</evidence>
<dbReference type="InterPro" id="IPR001807">
    <property type="entry name" value="ClC"/>
</dbReference>
<feature type="transmembrane region" description="Helical" evidence="10">
    <location>
        <begin position="153"/>
        <end position="171"/>
    </location>
</feature>
<keyword evidence="2" id="KW-0813">Transport</keyword>
<comment type="caution">
    <text evidence="11">The sequence shown here is derived from an EMBL/GenBank/DDBJ whole genome shotgun (WGS) entry which is preliminary data.</text>
</comment>
<organism evidence="11 12">
    <name type="scientific">Bradyrhizobium japonicum</name>
    <dbReference type="NCBI Taxonomy" id="375"/>
    <lineage>
        <taxon>Bacteria</taxon>
        <taxon>Pseudomonadati</taxon>
        <taxon>Pseudomonadota</taxon>
        <taxon>Alphaproteobacteria</taxon>
        <taxon>Hyphomicrobiales</taxon>
        <taxon>Nitrobacteraceae</taxon>
        <taxon>Bradyrhizobium</taxon>
    </lineage>
</organism>
<keyword evidence="5" id="KW-0406">Ion transport</keyword>
<dbReference type="InterPro" id="IPR014743">
    <property type="entry name" value="Cl-channel_core"/>
</dbReference>
<keyword evidence="7" id="KW-0869">Chloride channel</keyword>
<feature type="transmembrane region" description="Helical" evidence="10">
    <location>
        <begin position="450"/>
        <end position="471"/>
    </location>
</feature>
<comment type="subcellular location">
    <subcellularLocation>
        <location evidence="1">Membrane</location>
        <topology evidence="1">Multi-pass membrane protein</topology>
    </subcellularLocation>
</comment>
<evidence type="ECO:0000256" key="6">
    <source>
        <dbReference type="ARBA" id="ARBA00023136"/>
    </source>
</evidence>
<dbReference type="PANTHER" id="PTHR43427:SF6">
    <property type="entry name" value="CHLORIDE CHANNEL PROTEIN CLC-E"/>
    <property type="match status" value="1"/>
</dbReference>
<dbReference type="Proteomes" id="UP000193335">
    <property type="component" value="Unassembled WGS sequence"/>
</dbReference>
<feature type="transmembrane region" description="Helical" evidence="10">
    <location>
        <begin position="391"/>
        <end position="410"/>
    </location>
</feature>
<feature type="transmembrane region" description="Helical" evidence="10">
    <location>
        <begin position="280"/>
        <end position="304"/>
    </location>
</feature>
<dbReference type="Gene3D" id="1.10.3080.10">
    <property type="entry name" value="Clc chloride channel"/>
    <property type="match status" value="1"/>
</dbReference>
<evidence type="ECO:0000256" key="8">
    <source>
        <dbReference type="ARBA" id="ARBA00023214"/>
    </source>
</evidence>
<keyword evidence="9" id="KW-0407">Ion channel</keyword>